<dbReference type="EMBL" id="WIGM01000404">
    <property type="protein sequence ID" value="KAF6826322.1"/>
    <property type="molecule type" value="Genomic_DNA"/>
</dbReference>
<gene>
    <name evidence="2" type="ORF">CMUS01_09477</name>
</gene>
<keyword evidence="3" id="KW-1185">Reference proteome</keyword>
<evidence type="ECO:0000313" key="3">
    <source>
        <dbReference type="Proteomes" id="UP000639643"/>
    </source>
</evidence>
<organism evidence="2 3">
    <name type="scientific">Colletotrichum musicola</name>
    <dbReference type="NCBI Taxonomy" id="2175873"/>
    <lineage>
        <taxon>Eukaryota</taxon>
        <taxon>Fungi</taxon>
        <taxon>Dikarya</taxon>
        <taxon>Ascomycota</taxon>
        <taxon>Pezizomycotina</taxon>
        <taxon>Sordariomycetes</taxon>
        <taxon>Hypocreomycetidae</taxon>
        <taxon>Glomerellales</taxon>
        <taxon>Glomerellaceae</taxon>
        <taxon>Colletotrichum</taxon>
        <taxon>Colletotrichum orchidearum species complex</taxon>
    </lineage>
</organism>
<sequence>MTFMIPLPLTAGAQPAYAPAVPGHAKIAHPGSAKSGAETAPGQARSAPRAGPPMKLRAILPQEEENTRPRRRHERGSRATGPRLGGLALSQDHVATSHHTLGSIALVIPSKPFDSGGMNTFYPSTTFFINIPKT</sequence>
<protein>
    <submittedName>
        <fullName evidence="2">Uncharacterized protein</fullName>
    </submittedName>
</protein>
<dbReference type="Proteomes" id="UP000639643">
    <property type="component" value="Unassembled WGS sequence"/>
</dbReference>
<comment type="caution">
    <text evidence="2">The sequence shown here is derived from an EMBL/GenBank/DDBJ whole genome shotgun (WGS) entry which is preliminary data.</text>
</comment>
<evidence type="ECO:0000256" key="1">
    <source>
        <dbReference type="SAM" id="MobiDB-lite"/>
    </source>
</evidence>
<dbReference type="AlphaFoldDB" id="A0A8H6NAE7"/>
<evidence type="ECO:0000313" key="2">
    <source>
        <dbReference type="EMBL" id="KAF6826322.1"/>
    </source>
</evidence>
<reference evidence="2" key="1">
    <citation type="journal article" date="2020" name="Phytopathology">
        <title>Genome Sequence Resources of Colletotrichum truncatum, C. plurivorum, C. musicola, and C. sojae: Four Species Pathogenic to Soybean (Glycine max).</title>
        <authorList>
            <person name="Rogerio F."/>
            <person name="Boufleur T.R."/>
            <person name="Ciampi-Guillardi M."/>
            <person name="Sukno S.A."/>
            <person name="Thon M.R."/>
            <person name="Massola Junior N.S."/>
            <person name="Baroncelli R."/>
        </authorList>
    </citation>
    <scope>NUCLEOTIDE SEQUENCE</scope>
    <source>
        <strain evidence="2">LFN0074</strain>
    </source>
</reference>
<name>A0A8H6NAE7_9PEZI</name>
<proteinExistence type="predicted"/>
<accession>A0A8H6NAE7</accession>
<feature type="region of interest" description="Disordered" evidence="1">
    <location>
        <begin position="23"/>
        <end position="90"/>
    </location>
</feature>